<dbReference type="EMBL" id="FOYP01000001">
    <property type="protein sequence ID" value="SFR38864.1"/>
    <property type="molecule type" value="Genomic_DNA"/>
</dbReference>
<dbReference type="SUPFAM" id="SSF52540">
    <property type="entry name" value="P-loop containing nucleoside triphosphate hydrolases"/>
    <property type="match status" value="1"/>
</dbReference>
<accession>A0A1I6G9K3</accession>
<evidence type="ECO:0000313" key="2">
    <source>
        <dbReference type="Proteomes" id="UP000199478"/>
    </source>
</evidence>
<evidence type="ECO:0000313" key="1">
    <source>
        <dbReference type="EMBL" id="SFR38864.1"/>
    </source>
</evidence>
<dbReference type="InterPro" id="IPR027417">
    <property type="entry name" value="P-loop_NTPase"/>
</dbReference>
<dbReference type="Proteomes" id="UP000199478">
    <property type="component" value="Unassembled WGS sequence"/>
</dbReference>
<organism evidence="1 2">
    <name type="scientific">Yoonia tamlensis</name>
    <dbReference type="NCBI Taxonomy" id="390270"/>
    <lineage>
        <taxon>Bacteria</taxon>
        <taxon>Pseudomonadati</taxon>
        <taxon>Pseudomonadota</taxon>
        <taxon>Alphaproteobacteria</taxon>
        <taxon>Rhodobacterales</taxon>
        <taxon>Paracoccaceae</taxon>
        <taxon>Yoonia</taxon>
    </lineage>
</organism>
<dbReference type="RefSeq" id="WP_090197838.1">
    <property type="nucleotide sequence ID" value="NZ_FOYP01000001.1"/>
</dbReference>
<name>A0A1I6G9K3_9RHOB</name>
<protein>
    <recommendedName>
        <fullName evidence="3">Sulfotransferase family protein</fullName>
    </recommendedName>
</protein>
<proteinExistence type="predicted"/>
<gene>
    <name evidence="1" type="ORF">SAMN04488005_1290</name>
</gene>
<evidence type="ECO:0008006" key="3">
    <source>
        <dbReference type="Google" id="ProtNLM"/>
    </source>
</evidence>
<reference evidence="2" key="1">
    <citation type="submission" date="2016-10" db="EMBL/GenBank/DDBJ databases">
        <authorList>
            <person name="Varghese N."/>
            <person name="Submissions S."/>
        </authorList>
    </citation>
    <scope>NUCLEOTIDE SEQUENCE [LARGE SCALE GENOMIC DNA]</scope>
    <source>
        <strain evidence="2">DSM 26879</strain>
    </source>
</reference>
<keyword evidence="2" id="KW-1185">Reference proteome</keyword>
<dbReference type="AlphaFoldDB" id="A0A1I6G9K3"/>
<sequence length="379" mass="42495">MKKQHLYFHIGIPKTGSSALQGLLSFNAKTLTQCGAAYPFPESAATVSSGFCSGNLVHMVQKQATNDTDTDADPRHSTRQFEKIIRLGAAETSQDKVIFSSETLSERQFEQTGELFRNLMVDFDVTLIAFVRDVYDQSVSGWKHHAKLGWRVPVFGAHVSSVIESPLRVSYENLECLVSSGFDVRIINYDIHRKHIFSSLLHEIGLDSAKPQLRALTDRPSNASISYAQADQIVATDNHVGSALLKALLIRRHCAEPDPQPDPYFREIDRMLLGSLSQSLAALNGKLPTGEQLRTQLRDYDDSGLDTYRIDDLTPLLETVREAMEMERNRPPFKPHKLLPNGFDPLVYLLLNPDVAAAGVDPVEHYLGHGRFEWRQYSC</sequence>